<proteinExistence type="predicted"/>
<reference evidence="1 2" key="1">
    <citation type="journal article" date="2012" name="Int. J. Syst. Evol. Microbiol.">
        <title>Vibrio caribbeanicus sp. nov., isolated from the marine sponge Scleritoderma cyanea.</title>
        <authorList>
            <person name="Hoffmann M."/>
            <person name="Monday S.R."/>
            <person name="Allard M.W."/>
            <person name="Strain E.A."/>
            <person name="Whittaker P."/>
            <person name="Naum M."/>
            <person name="McCarthy P.J."/>
            <person name="Lopez J.V."/>
            <person name="Fischer M."/>
            <person name="Brown E.W."/>
        </authorList>
    </citation>
    <scope>NUCLEOTIDE SEQUENCE [LARGE SCALE GENOMIC DNA]</scope>
    <source>
        <strain evidence="2">DSMZ 21326</strain>
    </source>
</reference>
<dbReference type="Proteomes" id="UP000006228">
    <property type="component" value="Unassembled WGS sequence"/>
</dbReference>
<evidence type="ECO:0000313" key="1">
    <source>
        <dbReference type="EMBL" id="EGA70144.1"/>
    </source>
</evidence>
<dbReference type="AlphaFoldDB" id="E8M772"/>
<protein>
    <submittedName>
        <fullName evidence="1">Uncharacterized protein</fullName>
    </submittedName>
</protein>
<sequence>MQYQTREKPAQIAGFFVGSDIVNEKGSRGSLLIMQAK</sequence>
<accession>E8M772</accession>
<dbReference type="EMBL" id="AEVT01000062">
    <property type="protein sequence ID" value="EGA70144.1"/>
    <property type="molecule type" value="Genomic_DNA"/>
</dbReference>
<comment type="caution">
    <text evidence="1">The sequence shown here is derived from an EMBL/GenBank/DDBJ whole genome shotgun (WGS) entry which is preliminary data.</text>
</comment>
<name>E8M772_PHOS4</name>
<evidence type="ECO:0000313" key="2">
    <source>
        <dbReference type="Proteomes" id="UP000006228"/>
    </source>
</evidence>
<organism evidence="1 2">
    <name type="scientific">Vibrio sinaloensis DSM 21326</name>
    <dbReference type="NCBI Taxonomy" id="945550"/>
    <lineage>
        <taxon>Bacteria</taxon>
        <taxon>Pseudomonadati</taxon>
        <taxon>Pseudomonadota</taxon>
        <taxon>Gammaproteobacteria</taxon>
        <taxon>Vibrionales</taxon>
        <taxon>Vibrionaceae</taxon>
        <taxon>Vibrio</taxon>
        <taxon>Vibrio oreintalis group</taxon>
    </lineage>
</organism>
<gene>
    <name evidence="1" type="ORF">VISI1226_18021</name>
</gene>